<dbReference type="GO" id="GO:0008270">
    <property type="term" value="F:zinc ion binding"/>
    <property type="evidence" value="ECO:0007669"/>
    <property type="project" value="InterPro"/>
</dbReference>
<name>A0A9W3NX79_BACTU</name>
<dbReference type="SMART" id="SM00507">
    <property type="entry name" value="HNHc"/>
    <property type="match status" value="1"/>
</dbReference>
<dbReference type="AlphaFoldDB" id="A0A9W3NX79"/>
<sequence>MPKKRTPSETWKINIRPLVWNRDNRQCIRCKKAVLLTKCHIDHIVSGLRGDNSIQNLRTLCRKCHVLRADHFHRGMIAKALKDGIITADWRQYVWEEESLLKKYNSNNI</sequence>
<proteinExistence type="predicted"/>
<accession>A0A9W3NX79</accession>
<dbReference type="RefSeq" id="WP_001124979.1">
    <property type="nucleotide sequence ID" value="NC_018500.1"/>
</dbReference>
<dbReference type="InterPro" id="IPR002711">
    <property type="entry name" value="HNH"/>
</dbReference>
<dbReference type="Gene3D" id="1.10.30.50">
    <property type="match status" value="1"/>
</dbReference>
<dbReference type="GO" id="GO:0004519">
    <property type="term" value="F:endonuclease activity"/>
    <property type="evidence" value="ECO:0007669"/>
    <property type="project" value="InterPro"/>
</dbReference>
<feature type="domain" description="HNH nuclease" evidence="1">
    <location>
        <begin position="14"/>
        <end position="66"/>
    </location>
</feature>
<dbReference type="CDD" id="cd00085">
    <property type="entry name" value="HNHc"/>
    <property type="match status" value="1"/>
</dbReference>
<dbReference type="KEGG" id="bti:BTG_11125"/>
<evidence type="ECO:0000313" key="2">
    <source>
        <dbReference type="EMBL" id="AFQ15685.1"/>
    </source>
</evidence>
<dbReference type="Pfam" id="PF01844">
    <property type="entry name" value="HNH"/>
    <property type="match status" value="1"/>
</dbReference>
<reference evidence="2 3" key="1">
    <citation type="submission" date="2012-08" db="EMBL/GenBank/DDBJ databases">
        <authorList>
            <person name="Doggett N."/>
            <person name="Teshima H."/>
            <person name="Bruce D."/>
            <person name="Detter J.C."/>
            <person name="Johnson S.L."/>
            <person name="Han C."/>
        </authorList>
    </citation>
    <scope>NUCLEOTIDE SEQUENCE [LARGE SCALE GENOMIC DNA]</scope>
    <source>
        <strain evidence="2 3">HD-771</strain>
    </source>
</reference>
<dbReference type="EMBL" id="CP003752">
    <property type="protein sequence ID" value="AFQ15685.1"/>
    <property type="molecule type" value="Genomic_DNA"/>
</dbReference>
<evidence type="ECO:0000259" key="1">
    <source>
        <dbReference type="SMART" id="SM00507"/>
    </source>
</evidence>
<dbReference type="Proteomes" id="UP000005259">
    <property type="component" value="Chromosome"/>
</dbReference>
<dbReference type="GO" id="GO:0003676">
    <property type="term" value="F:nucleic acid binding"/>
    <property type="evidence" value="ECO:0007669"/>
    <property type="project" value="InterPro"/>
</dbReference>
<evidence type="ECO:0000313" key="3">
    <source>
        <dbReference type="Proteomes" id="UP000005259"/>
    </source>
</evidence>
<organism evidence="2 3">
    <name type="scientific">Bacillus thuringiensis HD-771</name>
    <dbReference type="NCBI Taxonomy" id="1218175"/>
    <lineage>
        <taxon>Bacteria</taxon>
        <taxon>Bacillati</taxon>
        <taxon>Bacillota</taxon>
        <taxon>Bacilli</taxon>
        <taxon>Bacillales</taxon>
        <taxon>Bacillaceae</taxon>
        <taxon>Bacillus</taxon>
        <taxon>Bacillus cereus group</taxon>
    </lineage>
</organism>
<dbReference type="InterPro" id="IPR003615">
    <property type="entry name" value="HNH_nuc"/>
</dbReference>
<gene>
    <name evidence="2" type="ORF">BTG_11125</name>
</gene>
<protein>
    <submittedName>
        <fullName evidence="2">TerF-related protein</fullName>
    </submittedName>
</protein>